<dbReference type="EMBL" id="JBHPBY010000016">
    <property type="protein sequence ID" value="MFC1849011.1"/>
    <property type="molecule type" value="Genomic_DNA"/>
</dbReference>
<evidence type="ECO:0000313" key="2">
    <source>
        <dbReference type="EMBL" id="MFC1849011.1"/>
    </source>
</evidence>
<gene>
    <name evidence="2" type="ORF">ACFL27_02270</name>
</gene>
<keyword evidence="3" id="KW-1185">Reference proteome</keyword>
<feature type="region of interest" description="Disordered" evidence="1">
    <location>
        <begin position="97"/>
        <end position="121"/>
    </location>
</feature>
<protein>
    <submittedName>
        <fullName evidence="2">Uncharacterized protein</fullName>
    </submittedName>
</protein>
<evidence type="ECO:0000313" key="3">
    <source>
        <dbReference type="Proteomes" id="UP001594351"/>
    </source>
</evidence>
<dbReference type="Proteomes" id="UP001594351">
    <property type="component" value="Unassembled WGS sequence"/>
</dbReference>
<proteinExistence type="predicted"/>
<name>A0ABV6YS40_UNCC1</name>
<comment type="caution">
    <text evidence="2">The sequence shown here is derived from an EMBL/GenBank/DDBJ whole genome shotgun (WGS) entry which is preliminary data.</text>
</comment>
<sequence length="121" mass="13660">MGFFLSAEERARRRQDKKAIREKAKTLIATTADIRTDYTIIDIIRAESLLALKEKAVKMRADALIGIGFFGYDEQCYGTVVKYTVCSEIEEVVEQVSEKETEIETPVSEPSDHPTTEPTVE</sequence>
<evidence type="ECO:0000256" key="1">
    <source>
        <dbReference type="SAM" id="MobiDB-lite"/>
    </source>
</evidence>
<reference evidence="2 3" key="1">
    <citation type="submission" date="2024-09" db="EMBL/GenBank/DDBJ databases">
        <title>Laminarin stimulates single cell rates of sulfate reduction while oxygen inhibits transcriptomic activity in coastal marine sediment.</title>
        <authorList>
            <person name="Lindsay M."/>
            <person name="Orcutt B."/>
            <person name="Emerson D."/>
            <person name="Stepanauskas R."/>
            <person name="D'Angelo T."/>
        </authorList>
    </citation>
    <scope>NUCLEOTIDE SEQUENCE [LARGE SCALE GENOMIC DNA]</scope>
    <source>
        <strain evidence="2">SAG AM-311-K15</strain>
    </source>
</reference>
<accession>A0ABV6YS40</accession>
<organism evidence="2 3">
    <name type="scientific">candidate division CSSED10-310 bacterium</name>
    <dbReference type="NCBI Taxonomy" id="2855610"/>
    <lineage>
        <taxon>Bacteria</taxon>
        <taxon>Bacteria division CSSED10-310</taxon>
    </lineage>
</organism>